<feature type="domain" description="FecR protein" evidence="2">
    <location>
        <begin position="142"/>
        <end position="233"/>
    </location>
</feature>
<evidence type="ECO:0000259" key="2">
    <source>
        <dbReference type="Pfam" id="PF04773"/>
    </source>
</evidence>
<dbReference type="Pfam" id="PF04773">
    <property type="entry name" value="FecR"/>
    <property type="match status" value="1"/>
</dbReference>
<dbReference type="EMBL" id="BBQY01000047">
    <property type="protein sequence ID" value="GBH32865.1"/>
    <property type="molecule type" value="Genomic_DNA"/>
</dbReference>
<dbReference type="InterPro" id="IPR012373">
    <property type="entry name" value="Ferrdict_sens_TM"/>
</dbReference>
<dbReference type="AlphaFoldDB" id="A0A401J8D0"/>
<keyword evidence="5" id="KW-1185">Reference proteome</keyword>
<organism evidence="4 5">
    <name type="scientific">Sphingobium xenophagum</name>
    <dbReference type="NCBI Taxonomy" id="121428"/>
    <lineage>
        <taxon>Bacteria</taxon>
        <taxon>Pseudomonadati</taxon>
        <taxon>Pseudomonadota</taxon>
        <taxon>Alphaproteobacteria</taxon>
        <taxon>Sphingomonadales</taxon>
        <taxon>Sphingomonadaceae</taxon>
        <taxon>Sphingobium</taxon>
    </lineage>
</organism>
<keyword evidence="1" id="KW-0472">Membrane</keyword>
<evidence type="ECO:0000256" key="1">
    <source>
        <dbReference type="SAM" id="Phobius"/>
    </source>
</evidence>
<gene>
    <name evidence="4" type="ORF">MBESOW_P4098</name>
</gene>
<protein>
    <submittedName>
        <fullName evidence="4">Transmembrane sensor</fullName>
    </submittedName>
</protein>
<dbReference type="Pfam" id="PF16220">
    <property type="entry name" value="DUF4880"/>
    <property type="match status" value="1"/>
</dbReference>
<dbReference type="RefSeq" id="WP_130754745.1">
    <property type="nucleotide sequence ID" value="NZ_BBQY01000047.1"/>
</dbReference>
<dbReference type="PIRSF" id="PIRSF018266">
    <property type="entry name" value="FecR"/>
    <property type="match status" value="1"/>
</dbReference>
<dbReference type="InterPro" id="IPR006860">
    <property type="entry name" value="FecR"/>
</dbReference>
<dbReference type="Proteomes" id="UP000290975">
    <property type="component" value="Unassembled WGS sequence"/>
</dbReference>
<dbReference type="PANTHER" id="PTHR30273">
    <property type="entry name" value="PERIPLASMIC SIGNAL SENSOR AND SIGMA FACTOR ACTIVATOR FECR-RELATED"/>
    <property type="match status" value="1"/>
</dbReference>
<proteinExistence type="predicted"/>
<keyword evidence="1" id="KW-1133">Transmembrane helix</keyword>
<evidence type="ECO:0000313" key="5">
    <source>
        <dbReference type="Proteomes" id="UP000290975"/>
    </source>
</evidence>
<name>A0A401J8D0_SPHXE</name>
<dbReference type="PANTHER" id="PTHR30273:SF2">
    <property type="entry name" value="PROTEIN FECR"/>
    <property type="match status" value="1"/>
</dbReference>
<evidence type="ECO:0000259" key="3">
    <source>
        <dbReference type="Pfam" id="PF16220"/>
    </source>
</evidence>
<feature type="transmembrane region" description="Helical" evidence="1">
    <location>
        <begin position="96"/>
        <end position="114"/>
    </location>
</feature>
<keyword evidence="1 4" id="KW-0812">Transmembrane</keyword>
<sequence>MMEDTDPPRRHGQLREEAADWFAIMRDPEEAQIKRKDFEAWLARGALHRAAYNRIAEAYSIGKRLKELPEDAAVTINETLDVDTRQNRSGTKAAKYALLLIGLLGATALVAHWARSAPIHDEPTTHFATKDASRSSNQAMATLVTATGDIQSFHLKDGSVITLDTNSLVLVNFDDIQRNLRLLRGRARFTVAHEGRPFTVHAGRGKVVARGTIFDVDLLPGNHVVVRLVRGAVDVEIESAARAAHLQRPVQLIPGEQVELENDTIAVPTKIREVDVNDSDWPNGLRNFTNVRLGDLFAEANRYASIPLVSEAPDIEDIRVSGSFRISDSARLARNLGDMLGLIVMSSPSSIHLARNCPTPSKGNCRTPS</sequence>
<dbReference type="Gene3D" id="2.60.120.1440">
    <property type="match status" value="1"/>
</dbReference>
<feature type="domain" description="FecR N-terminal" evidence="3">
    <location>
        <begin position="16"/>
        <end position="56"/>
    </location>
</feature>
<reference evidence="4 5" key="1">
    <citation type="submission" date="2014-12" db="EMBL/GenBank/DDBJ databases">
        <title>Whole genome sequencing of Sphingobium xenophagum OW59.</title>
        <authorList>
            <person name="Ohta Y."/>
            <person name="Nishi S."/>
            <person name="Hatada Y."/>
        </authorList>
    </citation>
    <scope>NUCLEOTIDE SEQUENCE [LARGE SCALE GENOMIC DNA]</scope>
    <source>
        <strain evidence="4 5">OW59</strain>
    </source>
</reference>
<dbReference type="InterPro" id="IPR032623">
    <property type="entry name" value="FecR_N"/>
</dbReference>
<dbReference type="GO" id="GO:0016989">
    <property type="term" value="F:sigma factor antagonist activity"/>
    <property type="evidence" value="ECO:0007669"/>
    <property type="project" value="TreeGrafter"/>
</dbReference>
<accession>A0A401J8D0</accession>
<comment type="caution">
    <text evidence="4">The sequence shown here is derived from an EMBL/GenBank/DDBJ whole genome shotgun (WGS) entry which is preliminary data.</text>
</comment>
<evidence type="ECO:0000313" key="4">
    <source>
        <dbReference type="EMBL" id="GBH32865.1"/>
    </source>
</evidence>